<dbReference type="Pfam" id="PF13715">
    <property type="entry name" value="CarbopepD_reg_2"/>
    <property type="match status" value="1"/>
</dbReference>
<evidence type="ECO:0000259" key="8">
    <source>
        <dbReference type="SMART" id="SM00965"/>
    </source>
</evidence>
<dbReference type="KEGG" id="fln:FLA_5335"/>
<gene>
    <name evidence="9" type="ORF">SAMN05421788_101728</name>
</gene>
<dbReference type="Pfam" id="PF07660">
    <property type="entry name" value="STN"/>
    <property type="match status" value="1"/>
</dbReference>
<proteinExistence type="inferred from homology"/>
<evidence type="ECO:0000256" key="2">
    <source>
        <dbReference type="ARBA" id="ARBA00022448"/>
    </source>
</evidence>
<evidence type="ECO:0000256" key="1">
    <source>
        <dbReference type="ARBA" id="ARBA00004571"/>
    </source>
</evidence>
<dbReference type="SUPFAM" id="SSF49464">
    <property type="entry name" value="Carboxypeptidase regulatory domain-like"/>
    <property type="match status" value="1"/>
</dbReference>
<name>A0A173MP86_9BACT</name>
<dbReference type="PROSITE" id="PS52016">
    <property type="entry name" value="TONB_DEPENDENT_REC_3"/>
    <property type="match status" value="1"/>
</dbReference>
<dbReference type="NCBIfam" id="TIGR04057">
    <property type="entry name" value="SusC_RagA_signa"/>
    <property type="match status" value="1"/>
</dbReference>
<dbReference type="SMART" id="SM00965">
    <property type="entry name" value="STN"/>
    <property type="match status" value="1"/>
</dbReference>
<keyword evidence="6 7" id="KW-0998">Cell outer membrane</keyword>
<evidence type="ECO:0000256" key="4">
    <source>
        <dbReference type="ARBA" id="ARBA00022692"/>
    </source>
</evidence>
<evidence type="ECO:0000256" key="7">
    <source>
        <dbReference type="PROSITE-ProRule" id="PRU01360"/>
    </source>
</evidence>
<keyword evidence="10" id="KW-1185">Reference proteome</keyword>
<dbReference type="Gene3D" id="2.60.40.1120">
    <property type="entry name" value="Carboxypeptidase-like, regulatory domain"/>
    <property type="match status" value="1"/>
</dbReference>
<comment type="subcellular location">
    <subcellularLocation>
        <location evidence="1 7">Cell outer membrane</location>
        <topology evidence="1 7">Multi-pass membrane protein</topology>
    </subcellularLocation>
</comment>
<dbReference type="InterPro" id="IPR008969">
    <property type="entry name" value="CarboxyPept-like_regulatory"/>
</dbReference>
<keyword evidence="5 7" id="KW-0472">Membrane</keyword>
<dbReference type="Gene3D" id="2.170.130.10">
    <property type="entry name" value="TonB-dependent receptor, plug domain"/>
    <property type="match status" value="1"/>
</dbReference>
<dbReference type="Pfam" id="PF07715">
    <property type="entry name" value="Plug"/>
    <property type="match status" value="1"/>
</dbReference>
<evidence type="ECO:0000313" key="10">
    <source>
        <dbReference type="Proteomes" id="UP000186917"/>
    </source>
</evidence>
<dbReference type="InterPro" id="IPR037066">
    <property type="entry name" value="Plug_dom_sf"/>
</dbReference>
<feature type="domain" description="Secretin/TonB short N-terminal" evidence="8">
    <location>
        <begin position="46"/>
        <end position="97"/>
    </location>
</feature>
<dbReference type="SUPFAM" id="SSF56935">
    <property type="entry name" value="Porins"/>
    <property type="match status" value="1"/>
</dbReference>
<evidence type="ECO:0000313" key="9">
    <source>
        <dbReference type="EMBL" id="SIS70512.1"/>
    </source>
</evidence>
<protein>
    <submittedName>
        <fullName evidence="9">TonB-linked outer membrane protein, SusC/RagA family</fullName>
    </submittedName>
</protein>
<comment type="similarity">
    <text evidence="7">Belongs to the TonB-dependent receptor family.</text>
</comment>
<dbReference type="Gene3D" id="2.40.170.20">
    <property type="entry name" value="TonB-dependent receptor, beta-barrel domain"/>
    <property type="match status" value="1"/>
</dbReference>
<dbReference type="EMBL" id="FTOR01000001">
    <property type="protein sequence ID" value="SIS70512.1"/>
    <property type="molecule type" value="Genomic_DNA"/>
</dbReference>
<keyword evidence="3 7" id="KW-1134">Transmembrane beta strand</keyword>
<evidence type="ECO:0000256" key="6">
    <source>
        <dbReference type="ARBA" id="ARBA00023237"/>
    </source>
</evidence>
<dbReference type="GO" id="GO:0009279">
    <property type="term" value="C:cell outer membrane"/>
    <property type="evidence" value="ECO:0007669"/>
    <property type="project" value="UniProtKB-SubCell"/>
</dbReference>
<evidence type="ECO:0000256" key="3">
    <source>
        <dbReference type="ARBA" id="ARBA00022452"/>
    </source>
</evidence>
<evidence type="ECO:0000256" key="5">
    <source>
        <dbReference type="ARBA" id="ARBA00023136"/>
    </source>
</evidence>
<dbReference type="InterPro" id="IPR039426">
    <property type="entry name" value="TonB-dep_rcpt-like"/>
</dbReference>
<keyword evidence="2 7" id="KW-0813">Transport</keyword>
<organism evidence="9 10">
    <name type="scientific">Filimonas lacunae</name>
    <dbReference type="NCBI Taxonomy" id="477680"/>
    <lineage>
        <taxon>Bacteria</taxon>
        <taxon>Pseudomonadati</taxon>
        <taxon>Bacteroidota</taxon>
        <taxon>Chitinophagia</taxon>
        <taxon>Chitinophagales</taxon>
        <taxon>Chitinophagaceae</taxon>
        <taxon>Filimonas</taxon>
    </lineage>
</organism>
<dbReference type="NCBIfam" id="TIGR04056">
    <property type="entry name" value="OMP_RagA_SusC"/>
    <property type="match status" value="1"/>
</dbReference>
<dbReference type="InterPro" id="IPR023997">
    <property type="entry name" value="TonB-dep_OMP_SusC/RagA_CS"/>
</dbReference>
<reference evidence="10" key="1">
    <citation type="submission" date="2017-01" db="EMBL/GenBank/DDBJ databases">
        <authorList>
            <person name="Varghese N."/>
            <person name="Submissions S."/>
        </authorList>
    </citation>
    <scope>NUCLEOTIDE SEQUENCE [LARGE SCALE GENOMIC DNA]</scope>
    <source>
        <strain evidence="10">DSM 21054</strain>
    </source>
</reference>
<accession>A0A173MP86</accession>
<dbReference type="InterPro" id="IPR036942">
    <property type="entry name" value="Beta-barrel_TonB_sf"/>
</dbReference>
<dbReference type="InterPro" id="IPR012910">
    <property type="entry name" value="Plug_dom"/>
</dbReference>
<keyword evidence="4 7" id="KW-0812">Transmembrane</keyword>
<dbReference type="Proteomes" id="UP000186917">
    <property type="component" value="Unassembled WGS sequence"/>
</dbReference>
<dbReference type="RefSeq" id="WP_076375737.1">
    <property type="nucleotide sequence ID" value="NZ_AP017422.1"/>
</dbReference>
<dbReference type="STRING" id="477680.SAMN05421788_101728"/>
<dbReference type="AlphaFoldDB" id="A0A173MP86"/>
<dbReference type="InterPro" id="IPR023996">
    <property type="entry name" value="TonB-dep_OMP_SusC/RagA"/>
</dbReference>
<sequence>MRLTTLLLLAALVQVNARGIGQTVNYSARKVSLEKVFSVLKQQTGYVFFYNDNDVKLNTQVSVDFKNTPLREALTESLKNQPLQFQMKGKTIFITQKTAAEKPPVLQAAPPPPVDITGVVTDEKGKPIAGVTVMYLDKKGSGTFTDKEGRFKLTVASLPATITFSYVGFNSYGVTVKDPSQAALSIQLHINPGMLDSFVTVSTGVFTRKKESFTGAVSTFNNNQLQSVSNQNILTSLKTLDPSFIMMDNNLSGSNPNSLPSIQIRGQSGIVTGSTTDQFGSDPNEPLFILDGFITTLTIVNNLDINRVASVTLLKDAASTALYGAKASNGVVVIETRKPRAGRMRVSYSGDFNIQAPDLSGYNMMNSTEELQFEKLAGRYTYYDSSSYTSQYKLDQLYSKHLQAVTSGVNTYWLNEPVQTGFTQGHSVYAEGGDDAIRFGLGGNYKEVNGVMKGSDRKTYSGNLDFSYRTNKYSLANKFYLNGYTANESNYGSFSNFVNAPTYFPKLDSNGQVGKYLEESINYYDRAIYITNPLYAASLPGINNTKALGFTNNFQLTYNITPALQVQGSMSINQSTTTAIKFTSPDNALYDDSAYNKKGSYINSRANYFNYQSFVSLSYGKIFANLHQVTANVRAELEETKNGVLGFTAVGFPSGSVGNPSFSYGYPTSGKPTSYNSKYRRNNVVASLNYIYNRRYMLDATFREDGSTTFGSNRKYSPFWSTGIGWNLHNEKWFRGSRWLQTFRVRLNRGTSGNQNFSSLSSTSTYAYNNNINLFGQGTDLTTLGNPNIKWQLTTTTNLGTDLVLFKNRLSVTGNLYRKITNPLVVVIDLPSSTGLTNYPMNAGSINSKGFDLGMRYTILNNLNKVTTWNIGITAGLVTSKYEHFNGKLDQLNKQNQLDSSMLRYTDGYSPTDLWAVRSLGIDPGSGKEVFLKKNGQYTYDYSTNDIVRVGNTQPTMQGVISSQLNIGGFSASIAIRYSWGADIYNDALYNKVENITYKSIANNQDKRALYDRWKKAGEVSRFKAIHLISAQNESTTPVSSRFVERENYLSGESVNISYNFYNKKLLKSMGMESFRIGAYSNDFFRISTVKRERGTDYPFARSVSFKISATF</sequence>
<dbReference type="InterPro" id="IPR011662">
    <property type="entry name" value="Secretin/TonB_short_N"/>
</dbReference>